<organism evidence="2 3">
    <name type="scientific">Kibdelosporangium lantanae</name>
    <dbReference type="NCBI Taxonomy" id="1497396"/>
    <lineage>
        <taxon>Bacteria</taxon>
        <taxon>Bacillati</taxon>
        <taxon>Actinomycetota</taxon>
        <taxon>Actinomycetes</taxon>
        <taxon>Pseudonocardiales</taxon>
        <taxon>Pseudonocardiaceae</taxon>
        <taxon>Kibdelosporangium</taxon>
    </lineage>
</organism>
<dbReference type="Pfam" id="PF00356">
    <property type="entry name" value="LacI"/>
    <property type="match status" value="1"/>
</dbReference>
<dbReference type="Gene3D" id="1.10.260.40">
    <property type="entry name" value="lambda repressor-like DNA-binding domains"/>
    <property type="match status" value="1"/>
</dbReference>
<dbReference type="Proteomes" id="UP001597045">
    <property type="component" value="Unassembled WGS sequence"/>
</dbReference>
<comment type="caution">
    <text evidence="2">The sequence shown here is derived from an EMBL/GenBank/DDBJ whole genome shotgun (WGS) entry which is preliminary data.</text>
</comment>
<keyword evidence="3" id="KW-1185">Reference proteome</keyword>
<sequence length="38" mass="4182">MRVTIAEVARRARVSKATVSRVLNNKGDVDATTAIRVR</sequence>
<feature type="non-terminal residue" evidence="2">
    <location>
        <position position="38"/>
    </location>
</feature>
<reference evidence="3" key="1">
    <citation type="journal article" date="2019" name="Int. J. Syst. Evol. Microbiol.">
        <title>The Global Catalogue of Microorganisms (GCM) 10K type strain sequencing project: providing services to taxonomists for standard genome sequencing and annotation.</title>
        <authorList>
            <consortium name="The Broad Institute Genomics Platform"/>
            <consortium name="The Broad Institute Genome Sequencing Center for Infectious Disease"/>
            <person name="Wu L."/>
            <person name="Ma J."/>
        </authorList>
    </citation>
    <scope>NUCLEOTIDE SEQUENCE [LARGE SCALE GENOMIC DNA]</scope>
    <source>
        <strain evidence="3">JCM 31486</strain>
    </source>
</reference>
<dbReference type="PRINTS" id="PR00036">
    <property type="entry name" value="HTHLACI"/>
</dbReference>
<evidence type="ECO:0000259" key="1">
    <source>
        <dbReference type="PROSITE" id="PS50932"/>
    </source>
</evidence>
<dbReference type="InterPro" id="IPR010982">
    <property type="entry name" value="Lambda_DNA-bd_dom_sf"/>
</dbReference>
<dbReference type="GO" id="GO:0003677">
    <property type="term" value="F:DNA binding"/>
    <property type="evidence" value="ECO:0007669"/>
    <property type="project" value="UniProtKB-KW"/>
</dbReference>
<dbReference type="InterPro" id="IPR000843">
    <property type="entry name" value="HTH_LacI"/>
</dbReference>
<name>A0ABW3MQV6_9PSEU</name>
<accession>A0ABW3MQV6</accession>
<protein>
    <submittedName>
        <fullName evidence="2">LacI family DNA-binding transcriptional regulator</fullName>
    </submittedName>
</protein>
<gene>
    <name evidence="2" type="ORF">ACFQ1S_43710</name>
</gene>
<dbReference type="PROSITE" id="PS00356">
    <property type="entry name" value="HTH_LACI_1"/>
    <property type="match status" value="1"/>
</dbReference>
<dbReference type="EMBL" id="JBHTIS010004043">
    <property type="protein sequence ID" value="MFD1051989.1"/>
    <property type="molecule type" value="Genomic_DNA"/>
</dbReference>
<evidence type="ECO:0000313" key="3">
    <source>
        <dbReference type="Proteomes" id="UP001597045"/>
    </source>
</evidence>
<keyword evidence="2" id="KW-0238">DNA-binding</keyword>
<dbReference type="PROSITE" id="PS50932">
    <property type="entry name" value="HTH_LACI_2"/>
    <property type="match status" value="1"/>
</dbReference>
<dbReference type="SUPFAM" id="SSF47413">
    <property type="entry name" value="lambda repressor-like DNA-binding domains"/>
    <property type="match status" value="1"/>
</dbReference>
<feature type="domain" description="HTH lacI-type" evidence="1">
    <location>
        <begin position="3"/>
        <end position="38"/>
    </location>
</feature>
<proteinExistence type="predicted"/>
<evidence type="ECO:0000313" key="2">
    <source>
        <dbReference type="EMBL" id="MFD1051989.1"/>
    </source>
</evidence>